<protein>
    <submittedName>
        <fullName evidence="3">MerR family transcriptional regulator</fullName>
    </submittedName>
</protein>
<dbReference type="RefSeq" id="WP_153384868.1">
    <property type="nucleotide sequence ID" value="NZ_VDFP01000004.1"/>
</dbReference>
<dbReference type="PANTHER" id="PTHR30204">
    <property type="entry name" value="REDOX-CYCLING DRUG-SENSING TRANSCRIPTIONAL ACTIVATOR SOXR"/>
    <property type="match status" value="1"/>
</dbReference>
<dbReference type="InterPro" id="IPR000551">
    <property type="entry name" value="MerR-type_HTH_dom"/>
</dbReference>
<evidence type="ECO:0000259" key="2">
    <source>
        <dbReference type="PROSITE" id="PS50937"/>
    </source>
</evidence>
<dbReference type="AlphaFoldDB" id="A0A5P0ZND4"/>
<dbReference type="CDD" id="cd01109">
    <property type="entry name" value="HTH_YyaN"/>
    <property type="match status" value="1"/>
</dbReference>
<evidence type="ECO:0000256" key="1">
    <source>
        <dbReference type="ARBA" id="ARBA00023125"/>
    </source>
</evidence>
<proteinExistence type="predicted"/>
<dbReference type="SMART" id="SM00422">
    <property type="entry name" value="HTH_MERR"/>
    <property type="match status" value="1"/>
</dbReference>
<feature type="domain" description="HTH merR-type" evidence="2">
    <location>
        <begin position="4"/>
        <end position="73"/>
    </location>
</feature>
<dbReference type="InterPro" id="IPR009061">
    <property type="entry name" value="DNA-bd_dom_put_sf"/>
</dbReference>
<comment type="caution">
    <text evidence="3">The sequence shown here is derived from an EMBL/GenBank/DDBJ whole genome shotgun (WGS) entry which is preliminary data.</text>
</comment>
<name>A0A5P0ZND4_9LACO</name>
<dbReference type="GO" id="GO:0003677">
    <property type="term" value="F:DNA binding"/>
    <property type="evidence" value="ECO:0007669"/>
    <property type="project" value="UniProtKB-KW"/>
</dbReference>
<accession>A0A5P0ZND4</accession>
<dbReference type="Pfam" id="PF13411">
    <property type="entry name" value="MerR_1"/>
    <property type="match status" value="1"/>
</dbReference>
<keyword evidence="1" id="KW-0238">DNA-binding</keyword>
<reference evidence="3 4" key="1">
    <citation type="journal article" date="2019" name="Syst. Appl. Microbiol.">
        <title>Polyphasic characterization of two novel Lactobacillus spp. isolated from blown salami packages: Description of Lactobacillus halodurans sp. nov. and Lactobacillus salsicarnum sp. nov.</title>
        <authorList>
            <person name="Schuster J.A."/>
            <person name="Klingl A."/>
            <person name="Vogel R.F."/>
            <person name="Ehrmann M.A."/>
        </authorList>
    </citation>
    <scope>NUCLEOTIDE SEQUENCE [LARGE SCALE GENOMIC DNA]</scope>
    <source>
        <strain evidence="3 4">TMW 1.2172</strain>
    </source>
</reference>
<dbReference type="GO" id="GO:0003700">
    <property type="term" value="F:DNA-binding transcription factor activity"/>
    <property type="evidence" value="ECO:0007669"/>
    <property type="project" value="InterPro"/>
</dbReference>
<evidence type="ECO:0000313" key="3">
    <source>
        <dbReference type="EMBL" id="MQS75351.1"/>
    </source>
</evidence>
<dbReference type="SUPFAM" id="SSF46955">
    <property type="entry name" value="Putative DNA-binding domain"/>
    <property type="match status" value="1"/>
</dbReference>
<dbReference type="Proteomes" id="UP000414364">
    <property type="component" value="Unassembled WGS sequence"/>
</dbReference>
<evidence type="ECO:0000313" key="4">
    <source>
        <dbReference type="Proteomes" id="UP000414364"/>
    </source>
</evidence>
<dbReference type="InterPro" id="IPR047057">
    <property type="entry name" value="MerR_fam"/>
</dbReference>
<dbReference type="PANTHER" id="PTHR30204:SF82">
    <property type="entry name" value="TRANSCRIPTIONAL REGULATOR, MERR FAMILY"/>
    <property type="match status" value="1"/>
</dbReference>
<dbReference type="Gene3D" id="1.10.1660.10">
    <property type="match status" value="1"/>
</dbReference>
<dbReference type="PROSITE" id="PS50937">
    <property type="entry name" value="HTH_MERR_2"/>
    <property type="match status" value="1"/>
</dbReference>
<gene>
    <name evidence="3" type="ORF">FHL06_02940</name>
</gene>
<sequence>MMVTYSISEAAEKFHLSVPTIRYYDKEGLIPNLKKNSSGVRRFTKANLDSLNMVECLKNAGMPIKDIKQFTAWVLEGDSTLDKRLEMFHELRKSVLSQMDQLQETLDVVNFKCEYYGQARIDGTEKFVKKNMKRD</sequence>
<organism evidence="3 4">
    <name type="scientific">Companilactobacillus halodurans</name>
    <dbReference type="NCBI Taxonomy" id="2584183"/>
    <lineage>
        <taxon>Bacteria</taxon>
        <taxon>Bacillati</taxon>
        <taxon>Bacillota</taxon>
        <taxon>Bacilli</taxon>
        <taxon>Lactobacillales</taxon>
        <taxon>Lactobacillaceae</taxon>
        <taxon>Companilactobacillus</taxon>
    </lineage>
</organism>
<dbReference type="EMBL" id="VDFP01000004">
    <property type="protein sequence ID" value="MQS75351.1"/>
    <property type="molecule type" value="Genomic_DNA"/>
</dbReference>